<feature type="domain" description="Mce/MlaD" evidence="2">
    <location>
        <begin position="38"/>
        <end position="115"/>
    </location>
</feature>
<keyword evidence="1" id="KW-1133">Transmembrane helix</keyword>
<dbReference type="InterPro" id="IPR003399">
    <property type="entry name" value="Mce/MlaD"/>
</dbReference>
<dbReference type="InterPro" id="IPR052336">
    <property type="entry name" value="MlaD_Phospholipid_Transporter"/>
</dbReference>
<comment type="caution">
    <text evidence="3">The sequence shown here is derived from an EMBL/GenBank/DDBJ whole genome shotgun (WGS) entry which is preliminary data.</text>
</comment>
<evidence type="ECO:0000313" key="3">
    <source>
        <dbReference type="EMBL" id="MCW8087154.1"/>
    </source>
</evidence>
<keyword evidence="1" id="KW-0472">Membrane</keyword>
<keyword evidence="4" id="KW-1185">Reference proteome</keyword>
<evidence type="ECO:0000256" key="1">
    <source>
        <dbReference type="SAM" id="Phobius"/>
    </source>
</evidence>
<protein>
    <submittedName>
        <fullName evidence="3">Outer membrane lipid asymmetry maintenance protein MlaD</fullName>
    </submittedName>
</protein>
<feature type="transmembrane region" description="Helical" evidence="1">
    <location>
        <begin position="6"/>
        <end position="28"/>
    </location>
</feature>
<reference evidence="3 4" key="1">
    <citation type="submission" date="2022-10" db="EMBL/GenBank/DDBJ databases">
        <title>Roseococcus glaciei nov., sp. nov., isolated from glacier.</title>
        <authorList>
            <person name="Liu Q."/>
            <person name="Xin Y.-H."/>
        </authorList>
    </citation>
    <scope>NUCLEOTIDE SEQUENCE [LARGE SCALE GENOMIC DNA]</scope>
    <source>
        <strain evidence="3 4">MDT2-1-1</strain>
    </source>
</reference>
<evidence type="ECO:0000313" key="4">
    <source>
        <dbReference type="Proteomes" id="UP001526430"/>
    </source>
</evidence>
<dbReference type="EMBL" id="JAPFQI010000014">
    <property type="protein sequence ID" value="MCW8087154.1"/>
    <property type="molecule type" value="Genomic_DNA"/>
</dbReference>
<organism evidence="3 4">
    <name type="scientific">Sabulicella glaciei</name>
    <dbReference type="NCBI Taxonomy" id="2984948"/>
    <lineage>
        <taxon>Bacteria</taxon>
        <taxon>Pseudomonadati</taxon>
        <taxon>Pseudomonadota</taxon>
        <taxon>Alphaproteobacteria</taxon>
        <taxon>Acetobacterales</taxon>
        <taxon>Acetobacteraceae</taxon>
        <taxon>Sabulicella</taxon>
    </lineage>
</organism>
<name>A0ABT3NYA7_9PROT</name>
<gene>
    <name evidence="3" type="primary">mlaD</name>
    <name evidence="3" type="ORF">OF850_16090</name>
</gene>
<accession>A0ABT3NYA7</accession>
<proteinExistence type="predicted"/>
<dbReference type="PANTHER" id="PTHR33371">
    <property type="entry name" value="INTERMEMBRANE PHOSPHOLIPID TRANSPORT SYSTEM BINDING PROTEIN MLAD-RELATED"/>
    <property type="match status" value="1"/>
</dbReference>
<dbReference type="PANTHER" id="PTHR33371:SF4">
    <property type="entry name" value="INTERMEMBRANE PHOSPHOLIPID TRANSPORT SYSTEM BINDING PROTEIN MLAD"/>
    <property type="match status" value="1"/>
</dbReference>
<dbReference type="NCBIfam" id="TIGR04430">
    <property type="entry name" value="OM_asym_MlaD"/>
    <property type="match status" value="1"/>
</dbReference>
<dbReference type="RefSeq" id="WP_301591318.1">
    <property type="nucleotide sequence ID" value="NZ_JAPFQI010000014.1"/>
</dbReference>
<dbReference type="InterPro" id="IPR030970">
    <property type="entry name" value="ABC_MlaD"/>
</dbReference>
<sequence>MKGRSLAELLAGFLVLAVAGGFLLYAVLHGGRAPQASGVELTAEFDRVDGLASGADVRIAGVRVGSITGLRINPETFMAEVTFRVGSDIRLPTDSSAEITSEGLLGGKYISIVPGGSERLLAAGGRITETQGSVSLESLLGRFIFSVTQMNSGGQNGGGTSPQ</sequence>
<dbReference type="Pfam" id="PF02470">
    <property type="entry name" value="MlaD"/>
    <property type="match status" value="1"/>
</dbReference>
<evidence type="ECO:0000259" key="2">
    <source>
        <dbReference type="Pfam" id="PF02470"/>
    </source>
</evidence>
<keyword evidence="1" id="KW-0812">Transmembrane</keyword>
<dbReference type="Proteomes" id="UP001526430">
    <property type="component" value="Unassembled WGS sequence"/>
</dbReference>